<dbReference type="AlphaFoldDB" id="A0A9Y1BIP9"/>
<dbReference type="InterPro" id="IPR029402">
    <property type="entry name" value="TGT_C2"/>
</dbReference>
<dbReference type="SUPFAM" id="SSF88802">
    <property type="entry name" value="Pre-PUA domain"/>
    <property type="match status" value="1"/>
</dbReference>
<dbReference type="InterPro" id="IPR015947">
    <property type="entry name" value="PUA-like_sf"/>
</dbReference>
<dbReference type="SMART" id="SM00359">
    <property type="entry name" value="PUA"/>
    <property type="match status" value="1"/>
</dbReference>
<evidence type="ECO:0000259" key="1">
    <source>
        <dbReference type="SMART" id="SM00359"/>
    </source>
</evidence>
<accession>A0A9Y1BIP9</accession>
<dbReference type="Gene3D" id="3.10.450.90">
    <property type="entry name" value="ArcTGT, C2 domain"/>
    <property type="match status" value="1"/>
</dbReference>
<dbReference type="Proteomes" id="UP001201020">
    <property type="component" value="Chromosome"/>
</dbReference>
<dbReference type="Pfam" id="PF14810">
    <property type="entry name" value="TGT_C2"/>
    <property type="match status" value="1"/>
</dbReference>
<dbReference type="GO" id="GO:0003723">
    <property type="term" value="F:RNA binding"/>
    <property type="evidence" value="ECO:0007669"/>
    <property type="project" value="InterPro"/>
</dbReference>
<dbReference type="SUPFAM" id="SSF88697">
    <property type="entry name" value="PUA domain-like"/>
    <property type="match status" value="1"/>
</dbReference>
<dbReference type="PROSITE" id="PS50890">
    <property type="entry name" value="PUA"/>
    <property type="match status" value="1"/>
</dbReference>
<feature type="domain" description="PUA" evidence="1">
    <location>
        <begin position="83"/>
        <end position="157"/>
    </location>
</feature>
<dbReference type="EMBL" id="CP084166">
    <property type="protein sequence ID" value="UJG39811.1"/>
    <property type="molecule type" value="Genomic_DNA"/>
</dbReference>
<dbReference type="CDD" id="cd21149">
    <property type="entry name" value="PUA_archaeosine_TGT"/>
    <property type="match status" value="1"/>
</dbReference>
<dbReference type="InterPro" id="IPR036974">
    <property type="entry name" value="PUA_sf"/>
</dbReference>
<dbReference type="Pfam" id="PF01472">
    <property type="entry name" value="PUA"/>
    <property type="match status" value="1"/>
</dbReference>
<organism evidence="2">
    <name type="scientific">Candidatus Heimdallarchaeum aukensis</name>
    <dbReference type="NCBI Taxonomy" id="2876573"/>
    <lineage>
        <taxon>Archaea</taxon>
        <taxon>Promethearchaeati</taxon>
        <taxon>Candidatus Heimdallarchaeota</taxon>
        <taxon>Candidatus Heimdallarchaeia (ex Rinke et al. 2021) (nom. nud.)</taxon>
        <taxon>Candidatus Heimdallarchaeales</taxon>
        <taxon>Candidatus Heimdallarchaeaceae</taxon>
        <taxon>Candidatus Heimdallarchaeum</taxon>
    </lineage>
</organism>
<proteinExistence type="predicted"/>
<dbReference type="Gene3D" id="2.30.130.10">
    <property type="entry name" value="PUA domain"/>
    <property type="match status" value="1"/>
</dbReference>
<gene>
    <name evidence="2" type="ORF">K9W45_08075</name>
</gene>
<reference evidence="2" key="1">
    <citation type="journal article" date="2022" name="Nat. Microbiol.">
        <title>Unique mobile elements and scalable gene flow at the prokaryote-eukaryote boundary revealed by circularized Asgard archaea genomes.</title>
        <authorList>
            <person name="Wu F."/>
            <person name="Speth D.R."/>
            <person name="Philosof A."/>
            <person name="Cremiere A."/>
            <person name="Narayanan A."/>
            <person name="Barco R.A."/>
            <person name="Connon S.A."/>
            <person name="Amend J.P."/>
            <person name="Antoshechkin I.A."/>
            <person name="Orphan V.J."/>
        </authorList>
    </citation>
    <scope>NUCLEOTIDE SEQUENCE</scope>
    <source>
        <strain evidence="2">PM71</strain>
    </source>
</reference>
<sequence length="158" mass="17927">MKRESPSFFELRQLKCIADIQFGIGSGNVLFPNNVLVERSKSTKRIRYVYLDEHRICSYRVTDGFLVLSLFGGELLHNANCGNKVICHPDAEPFIRKSKSLFSQHVIDSGEYILVKDEVIITNKTNEFLGVGTAKLSSFYMQHLKRGVAVNTRKGKKN</sequence>
<dbReference type="InterPro" id="IPR038250">
    <property type="entry name" value="TGT_C2_sf"/>
</dbReference>
<evidence type="ECO:0000313" key="2">
    <source>
        <dbReference type="EMBL" id="UJG39811.1"/>
    </source>
</evidence>
<name>A0A9Y1BIP9_9ARCH</name>
<protein>
    <submittedName>
        <fullName evidence="2">Pseudouridine synthase</fullName>
    </submittedName>
</protein>
<dbReference type="InterPro" id="IPR002478">
    <property type="entry name" value="PUA"/>
</dbReference>